<protein>
    <submittedName>
        <fullName evidence="1">Uncharacterized protein</fullName>
    </submittedName>
</protein>
<feature type="non-terminal residue" evidence="1">
    <location>
        <position position="1"/>
    </location>
</feature>
<evidence type="ECO:0000313" key="2">
    <source>
        <dbReference type="Proteomes" id="UP000050509"/>
    </source>
</evidence>
<accession>A0A0P9CSE2</accession>
<gene>
    <name evidence="1" type="ORF">SE17_37490</name>
</gene>
<feature type="non-terminal residue" evidence="1">
    <location>
        <position position="316"/>
    </location>
</feature>
<reference evidence="1 2" key="1">
    <citation type="submission" date="2015-09" db="EMBL/GenBank/DDBJ databases">
        <title>Draft genome sequence of Kouleothrix aurantiaca JCM 19913.</title>
        <authorList>
            <person name="Hemp J."/>
        </authorList>
    </citation>
    <scope>NUCLEOTIDE SEQUENCE [LARGE SCALE GENOMIC DNA]</scope>
    <source>
        <strain evidence="1 2">COM-B</strain>
    </source>
</reference>
<name>A0A0P9CSE2_9CHLR</name>
<keyword evidence="2" id="KW-1185">Reference proteome</keyword>
<dbReference type="EMBL" id="LJCR01002570">
    <property type="protein sequence ID" value="KPV48546.1"/>
    <property type="molecule type" value="Genomic_DNA"/>
</dbReference>
<proteinExistence type="predicted"/>
<evidence type="ECO:0000313" key="1">
    <source>
        <dbReference type="EMBL" id="KPV48546.1"/>
    </source>
</evidence>
<organism evidence="1 2">
    <name type="scientific">Kouleothrix aurantiaca</name>
    <dbReference type="NCBI Taxonomy" id="186479"/>
    <lineage>
        <taxon>Bacteria</taxon>
        <taxon>Bacillati</taxon>
        <taxon>Chloroflexota</taxon>
        <taxon>Chloroflexia</taxon>
        <taxon>Chloroflexales</taxon>
        <taxon>Roseiflexineae</taxon>
        <taxon>Roseiflexaceae</taxon>
        <taxon>Kouleothrix</taxon>
    </lineage>
</organism>
<sequence>LEDRELVVLTAAFRGYVDEQNRTYLPEPFFAEQLMLSPLGGYLKSRGGWNPPWRWIPFRIRLGDRANDVAEPAAPPALRRLLRADLRAEAAADLANAPDLARLAGGPGLGNLLLGRRGRRLDVSEWVHSAAQGRDHYVRTVYEGNLYPFGHRAALVKVTERRFVEQDGAPVAYLIQRMYIVVRQPELNYSGALPHDNRGMPLTRVRLTTLVTPDIAFPFAAPATITSGTFWVMLGPAGSEQDFKFHVVGTDIAGQAVEFTASLIFVPFSDQPNSFSAVFNAYNGSGERRLCRVPGQKLRLAPTAGERDNTTFNAQG</sequence>
<dbReference type="Proteomes" id="UP000050509">
    <property type="component" value="Unassembled WGS sequence"/>
</dbReference>
<dbReference type="AlphaFoldDB" id="A0A0P9CSE2"/>
<comment type="caution">
    <text evidence="1">The sequence shown here is derived from an EMBL/GenBank/DDBJ whole genome shotgun (WGS) entry which is preliminary data.</text>
</comment>